<feature type="transmembrane region" description="Helical" evidence="6">
    <location>
        <begin position="60"/>
        <end position="79"/>
    </location>
</feature>
<name>A0A9N8V665_9GLOM</name>
<dbReference type="PANTHER" id="PTHR13285">
    <property type="entry name" value="ACYLTRANSFERASE"/>
    <property type="match status" value="1"/>
</dbReference>
<comment type="similarity">
    <text evidence="2">Belongs to the membrane-bound acyltransferase family.</text>
</comment>
<evidence type="ECO:0000313" key="9">
    <source>
        <dbReference type="Proteomes" id="UP000789831"/>
    </source>
</evidence>
<evidence type="ECO:0000256" key="5">
    <source>
        <dbReference type="ARBA" id="ARBA00023136"/>
    </source>
</evidence>
<dbReference type="GO" id="GO:0035556">
    <property type="term" value="P:intracellular signal transduction"/>
    <property type="evidence" value="ECO:0007669"/>
    <property type="project" value="InterPro"/>
</dbReference>
<dbReference type="GO" id="GO:0005783">
    <property type="term" value="C:endoplasmic reticulum"/>
    <property type="evidence" value="ECO:0007669"/>
    <property type="project" value="TreeGrafter"/>
</dbReference>
<keyword evidence="3 6" id="KW-0812">Transmembrane</keyword>
<accession>A0A9N8V665</accession>
<feature type="transmembrane region" description="Helical" evidence="6">
    <location>
        <begin position="158"/>
        <end position="184"/>
    </location>
</feature>
<dbReference type="PROSITE" id="PS50008">
    <property type="entry name" value="PIPLC_Y_DOMAIN"/>
    <property type="match status" value="1"/>
</dbReference>
<comment type="subcellular location">
    <subcellularLocation>
        <location evidence="1">Membrane</location>
        <topology evidence="1">Multi-pass membrane protein</topology>
    </subcellularLocation>
</comment>
<dbReference type="Proteomes" id="UP000789831">
    <property type="component" value="Unassembled WGS sequence"/>
</dbReference>
<reference evidence="8" key="1">
    <citation type="submission" date="2021-06" db="EMBL/GenBank/DDBJ databases">
        <authorList>
            <person name="Kallberg Y."/>
            <person name="Tangrot J."/>
            <person name="Rosling A."/>
        </authorList>
    </citation>
    <scope>NUCLEOTIDE SEQUENCE</scope>
    <source>
        <strain evidence="8">MT106</strain>
    </source>
</reference>
<dbReference type="EMBL" id="CAJVPL010000056">
    <property type="protein sequence ID" value="CAG8439457.1"/>
    <property type="molecule type" value="Genomic_DNA"/>
</dbReference>
<dbReference type="AlphaFoldDB" id="A0A9N8V665"/>
<feature type="transmembrane region" description="Helical" evidence="6">
    <location>
        <begin position="279"/>
        <end position="295"/>
    </location>
</feature>
<gene>
    <name evidence="8" type="ORF">AGERDE_LOCUS943</name>
</gene>
<evidence type="ECO:0000259" key="7">
    <source>
        <dbReference type="PROSITE" id="PS50008"/>
    </source>
</evidence>
<evidence type="ECO:0000256" key="4">
    <source>
        <dbReference type="ARBA" id="ARBA00022989"/>
    </source>
</evidence>
<dbReference type="GO" id="GO:0016020">
    <property type="term" value="C:membrane"/>
    <property type="evidence" value="ECO:0007669"/>
    <property type="project" value="UniProtKB-SubCell"/>
</dbReference>
<proteinExistence type="inferred from homology"/>
<evidence type="ECO:0000256" key="1">
    <source>
        <dbReference type="ARBA" id="ARBA00004141"/>
    </source>
</evidence>
<dbReference type="GO" id="GO:0008374">
    <property type="term" value="F:O-acyltransferase activity"/>
    <property type="evidence" value="ECO:0007669"/>
    <property type="project" value="TreeGrafter"/>
</dbReference>
<evidence type="ECO:0000256" key="3">
    <source>
        <dbReference type="ARBA" id="ARBA00022692"/>
    </source>
</evidence>
<keyword evidence="9" id="KW-1185">Reference proteome</keyword>
<evidence type="ECO:0000313" key="8">
    <source>
        <dbReference type="EMBL" id="CAG8439457.1"/>
    </source>
</evidence>
<keyword evidence="4 6" id="KW-1133">Transmembrane helix</keyword>
<evidence type="ECO:0000256" key="6">
    <source>
        <dbReference type="SAM" id="Phobius"/>
    </source>
</evidence>
<dbReference type="InterPro" id="IPR004299">
    <property type="entry name" value="MBOAT_fam"/>
</dbReference>
<dbReference type="GO" id="GO:0006506">
    <property type="term" value="P:GPI anchor biosynthetic process"/>
    <property type="evidence" value="ECO:0007669"/>
    <property type="project" value="TreeGrafter"/>
</dbReference>
<feature type="transmembrane region" description="Helical" evidence="6">
    <location>
        <begin position="204"/>
        <end position="224"/>
    </location>
</feature>
<protein>
    <submittedName>
        <fullName evidence="8">1794_t:CDS:1</fullName>
    </submittedName>
</protein>
<dbReference type="GO" id="GO:0004435">
    <property type="term" value="F:phosphatidylinositol-4,5-bisphosphate phospholipase C activity"/>
    <property type="evidence" value="ECO:0007669"/>
    <property type="project" value="InterPro"/>
</dbReference>
<evidence type="ECO:0000256" key="2">
    <source>
        <dbReference type="ARBA" id="ARBA00010323"/>
    </source>
</evidence>
<comment type="caution">
    <text evidence="8">The sequence shown here is derived from an EMBL/GenBank/DDBJ whole genome shotgun (WGS) entry which is preliminary data.</text>
</comment>
<feature type="transmembrane region" description="Helical" evidence="6">
    <location>
        <begin position="334"/>
        <end position="358"/>
    </location>
</feature>
<sequence length="400" mass="46867">MNDLIELREKVQITVSNNHNNEPHSSTKYTVLPSSSDASNITSDKVNPKINPSRWNTLEFYCYYLVFIICVPMMFKIAIDLSKDSHPNYPLYARRLQKGWIFGRKVDNSDAQFASLRNNYPILTIALVGYLTLSHIYRLLFIPKPPIKQPSQHLRRAYFFLGFALIFLLIAAVLCMELMLHYVYVVAISQSRAWIGYTPAQLSMIGYFNLKLIWLKLLIIWRFFRFWAMADGIEVYENMTRCMSNNYSPQGFWRSWHRSFNLWNIRYIYIPLGGSKHQTINILIVFTFVALWHDISLRLLAWSWLIWLFILPENFAQTIFSAKKWNESPYYRHICAAGGVFNILMMMFANLVGFSVGLDGIKDLLTQIFLTVDAIFVAVQVMFEIREEEARRNIHTKGRD</sequence>
<feature type="transmembrane region" description="Helical" evidence="6">
    <location>
        <begin position="301"/>
        <end position="322"/>
    </location>
</feature>
<dbReference type="PANTHER" id="PTHR13285:SF18">
    <property type="entry name" value="PROTEIN-CYSTEINE N-PALMITOYLTRANSFERASE RASP"/>
    <property type="match status" value="1"/>
</dbReference>
<organism evidence="8 9">
    <name type="scientific">Ambispora gerdemannii</name>
    <dbReference type="NCBI Taxonomy" id="144530"/>
    <lineage>
        <taxon>Eukaryota</taxon>
        <taxon>Fungi</taxon>
        <taxon>Fungi incertae sedis</taxon>
        <taxon>Mucoromycota</taxon>
        <taxon>Glomeromycotina</taxon>
        <taxon>Glomeromycetes</taxon>
        <taxon>Archaeosporales</taxon>
        <taxon>Ambisporaceae</taxon>
        <taxon>Ambispora</taxon>
    </lineage>
</organism>
<feature type="transmembrane region" description="Helical" evidence="6">
    <location>
        <begin position="364"/>
        <end position="383"/>
    </location>
</feature>
<feature type="domain" description="PI-PLC Y-box" evidence="7">
    <location>
        <begin position="235"/>
        <end position="253"/>
    </location>
</feature>
<dbReference type="InterPro" id="IPR051085">
    <property type="entry name" value="MB_O-acyltransferase"/>
</dbReference>
<feature type="transmembrane region" description="Helical" evidence="6">
    <location>
        <begin position="120"/>
        <end position="137"/>
    </location>
</feature>
<dbReference type="Pfam" id="PF03062">
    <property type="entry name" value="MBOAT"/>
    <property type="match status" value="1"/>
</dbReference>
<dbReference type="OrthoDB" id="420606at2759"/>
<dbReference type="InterPro" id="IPR001711">
    <property type="entry name" value="PLipase_C_Pinositol-sp_Y"/>
</dbReference>
<keyword evidence="5 6" id="KW-0472">Membrane</keyword>